<dbReference type="PROSITE" id="PS51379">
    <property type="entry name" value="4FE4S_FER_2"/>
    <property type="match status" value="2"/>
</dbReference>
<dbReference type="Pfam" id="PF00881">
    <property type="entry name" value="Nitroreductase"/>
    <property type="match status" value="1"/>
</dbReference>
<dbReference type="AlphaFoldDB" id="A0A840CRB8"/>
<evidence type="ECO:0000256" key="4">
    <source>
        <dbReference type="ARBA" id="ARBA00022643"/>
    </source>
</evidence>
<evidence type="ECO:0000313" key="10">
    <source>
        <dbReference type="EMBL" id="MBB4035475.1"/>
    </source>
</evidence>
<comment type="similarity">
    <text evidence="2">Belongs to the nitroreductase family.</text>
</comment>
<dbReference type="SUPFAM" id="SSF54862">
    <property type="entry name" value="4Fe-4S ferredoxins"/>
    <property type="match status" value="1"/>
</dbReference>
<dbReference type="InterPro" id="IPR029479">
    <property type="entry name" value="Nitroreductase"/>
</dbReference>
<dbReference type="GO" id="GO:0016491">
    <property type="term" value="F:oxidoreductase activity"/>
    <property type="evidence" value="ECO:0007669"/>
    <property type="project" value="UniProtKB-KW"/>
</dbReference>
<evidence type="ECO:0000256" key="2">
    <source>
        <dbReference type="ARBA" id="ARBA00007118"/>
    </source>
</evidence>
<feature type="domain" description="4Fe-4S ferredoxin-type" evidence="9">
    <location>
        <begin position="33"/>
        <end position="63"/>
    </location>
</feature>
<evidence type="ECO:0000256" key="5">
    <source>
        <dbReference type="ARBA" id="ARBA00022723"/>
    </source>
</evidence>
<proteinExistence type="inferred from homology"/>
<comment type="caution">
    <text evidence="10">The sequence shown here is derived from an EMBL/GenBank/DDBJ whole genome shotgun (WGS) entry which is preliminary data.</text>
</comment>
<dbReference type="GO" id="GO:0051536">
    <property type="term" value="F:iron-sulfur cluster binding"/>
    <property type="evidence" value="ECO:0007669"/>
    <property type="project" value="UniProtKB-KW"/>
</dbReference>
<dbReference type="GO" id="GO:0046872">
    <property type="term" value="F:metal ion binding"/>
    <property type="evidence" value="ECO:0007669"/>
    <property type="project" value="UniProtKB-KW"/>
</dbReference>
<dbReference type="PROSITE" id="PS00198">
    <property type="entry name" value="4FE4S_FER_1"/>
    <property type="match status" value="2"/>
</dbReference>
<evidence type="ECO:0000259" key="9">
    <source>
        <dbReference type="PROSITE" id="PS51379"/>
    </source>
</evidence>
<dbReference type="InterPro" id="IPR000415">
    <property type="entry name" value="Nitroreductase-like"/>
</dbReference>
<evidence type="ECO:0000256" key="7">
    <source>
        <dbReference type="ARBA" id="ARBA00023004"/>
    </source>
</evidence>
<keyword evidence="4" id="KW-0288">FMN</keyword>
<dbReference type="Proteomes" id="UP000555103">
    <property type="component" value="Unassembled WGS sequence"/>
</dbReference>
<gene>
    <name evidence="10" type="ORF">GGR21_001368</name>
</gene>
<dbReference type="PANTHER" id="PTHR43673">
    <property type="entry name" value="NAD(P)H NITROREDUCTASE YDGI-RELATED"/>
    <property type="match status" value="1"/>
</dbReference>
<accession>A0A840CRB8</accession>
<keyword evidence="8" id="KW-0411">Iron-sulfur</keyword>
<protein>
    <submittedName>
        <fullName evidence="10">Nitroreductase/NAD-dependent dihydropyrimidine dehydrogenase PreA subunit</fullName>
    </submittedName>
</protein>
<dbReference type="SUPFAM" id="SSF55469">
    <property type="entry name" value="FMN-dependent nitroreductase-like"/>
    <property type="match status" value="1"/>
</dbReference>
<evidence type="ECO:0000256" key="1">
    <source>
        <dbReference type="ARBA" id="ARBA00001917"/>
    </source>
</evidence>
<name>A0A840CRB8_9BACT</name>
<comment type="cofactor">
    <cofactor evidence="1">
        <name>FMN</name>
        <dbReference type="ChEBI" id="CHEBI:58210"/>
    </cofactor>
</comment>
<keyword evidence="5" id="KW-0479">Metal-binding</keyword>
<dbReference type="InterPro" id="IPR017900">
    <property type="entry name" value="4Fe4S_Fe_S_CS"/>
</dbReference>
<dbReference type="EMBL" id="JACIEP010000004">
    <property type="protein sequence ID" value="MBB4035475.1"/>
    <property type="molecule type" value="Genomic_DNA"/>
</dbReference>
<evidence type="ECO:0000256" key="8">
    <source>
        <dbReference type="ARBA" id="ARBA00023014"/>
    </source>
</evidence>
<keyword evidence="11" id="KW-1185">Reference proteome</keyword>
<dbReference type="Gene3D" id="3.40.109.10">
    <property type="entry name" value="NADH Oxidase"/>
    <property type="match status" value="1"/>
</dbReference>
<dbReference type="Gene3D" id="3.30.70.20">
    <property type="match status" value="1"/>
</dbReference>
<organism evidence="10 11">
    <name type="scientific">Dysgonomonas hofstadii</name>
    <dbReference type="NCBI Taxonomy" id="637886"/>
    <lineage>
        <taxon>Bacteria</taxon>
        <taxon>Pseudomonadati</taxon>
        <taxon>Bacteroidota</taxon>
        <taxon>Bacteroidia</taxon>
        <taxon>Bacteroidales</taxon>
        <taxon>Dysgonomonadaceae</taxon>
        <taxon>Dysgonomonas</taxon>
    </lineage>
</organism>
<sequence length="288" mass="31611">MITIDIDKETCIKCGKCVKVCPAYILTQEDPETEIGLRNIQTCIACGHCVAVCPTDSVIHSEFPEQKIHPLNRDILPTSEQVMELCKARRSNRAFLSSSVPEEYLRQIVEAAHLAPTASNGQEVSFTLVTNPDLLKQIAEITINTFETAVKKITNPFVNPFINLIVPGAKEAVPTLSAVIAKHRSGTDAILRGAKAVLLIHTPASSNFGRQDANLAYQNASLMAESLGVSQFYIGYVCIAIDLDKKRKLAKLLNIEGTIHAGMALSMPAFKFPKYINRKELNLTVFKS</sequence>
<dbReference type="InterPro" id="IPR017896">
    <property type="entry name" value="4Fe4S_Fe-S-bd"/>
</dbReference>
<feature type="domain" description="4Fe-4S ferredoxin-type" evidence="9">
    <location>
        <begin position="2"/>
        <end position="31"/>
    </location>
</feature>
<keyword evidence="3" id="KW-0285">Flavoprotein</keyword>
<dbReference type="PANTHER" id="PTHR43673:SF2">
    <property type="entry name" value="NITROREDUCTASE"/>
    <property type="match status" value="1"/>
</dbReference>
<keyword evidence="7" id="KW-0408">Iron</keyword>
<evidence type="ECO:0000256" key="6">
    <source>
        <dbReference type="ARBA" id="ARBA00023002"/>
    </source>
</evidence>
<evidence type="ECO:0000313" key="11">
    <source>
        <dbReference type="Proteomes" id="UP000555103"/>
    </source>
</evidence>
<evidence type="ECO:0000256" key="3">
    <source>
        <dbReference type="ARBA" id="ARBA00022630"/>
    </source>
</evidence>
<reference evidence="10 11" key="1">
    <citation type="submission" date="2020-08" db="EMBL/GenBank/DDBJ databases">
        <title>Genomic Encyclopedia of Type Strains, Phase IV (KMG-IV): sequencing the most valuable type-strain genomes for metagenomic binning, comparative biology and taxonomic classification.</title>
        <authorList>
            <person name="Goeker M."/>
        </authorList>
    </citation>
    <scope>NUCLEOTIDE SEQUENCE [LARGE SCALE GENOMIC DNA]</scope>
    <source>
        <strain evidence="10 11">DSM 104969</strain>
    </source>
</reference>
<keyword evidence="6" id="KW-0560">Oxidoreductase</keyword>
<dbReference type="Pfam" id="PF13237">
    <property type="entry name" value="Fer4_10"/>
    <property type="match status" value="1"/>
</dbReference>